<dbReference type="PRINTS" id="PR00111">
    <property type="entry name" value="ABHYDROLASE"/>
</dbReference>
<dbReference type="InterPro" id="IPR000073">
    <property type="entry name" value="AB_hydrolase_1"/>
</dbReference>
<keyword evidence="3" id="KW-1185">Reference proteome</keyword>
<proteinExistence type="predicted"/>
<comment type="caution">
    <text evidence="2">The sequence shown here is derived from an EMBL/GenBank/DDBJ whole genome shotgun (WGS) entry which is preliminary data.</text>
</comment>
<evidence type="ECO:0000313" key="3">
    <source>
        <dbReference type="Proteomes" id="UP001611251"/>
    </source>
</evidence>
<dbReference type="InterPro" id="IPR050266">
    <property type="entry name" value="AB_hydrolase_sf"/>
</dbReference>
<evidence type="ECO:0000259" key="1">
    <source>
        <dbReference type="Pfam" id="PF00561"/>
    </source>
</evidence>
<gene>
    <name evidence="2" type="ORF">ABU178_17630</name>
</gene>
<accession>A0ABW7Q073</accession>
<protein>
    <submittedName>
        <fullName evidence="2">Alpha/beta fold hydrolase</fullName>
    </submittedName>
</protein>
<dbReference type="RefSeq" id="WP_397217316.1">
    <property type="nucleotide sequence ID" value="NZ_JBGFSN010000008.1"/>
</dbReference>
<organism evidence="2 3">
    <name type="scientific">Pantoea osteomyelitidis</name>
    <dbReference type="NCBI Taxonomy" id="3230026"/>
    <lineage>
        <taxon>Bacteria</taxon>
        <taxon>Pseudomonadati</taxon>
        <taxon>Pseudomonadota</taxon>
        <taxon>Gammaproteobacteria</taxon>
        <taxon>Enterobacterales</taxon>
        <taxon>Erwiniaceae</taxon>
        <taxon>Pantoea</taxon>
    </lineage>
</organism>
<reference evidence="2 3" key="1">
    <citation type="submission" date="2024-08" db="EMBL/GenBank/DDBJ databases">
        <title>Pantoea ronii - a newly identified human opportunistic pathogen.</title>
        <authorList>
            <person name="Keidar-Friedman D."/>
            <person name="Sorek N."/>
            <person name="Leshin-Carmel D."/>
            <person name="Tsur A."/>
            <person name="Amsalem M."/>
            <person name="Tolkach D."/>
            <person name="Brosh-Nissimov T."/>
        </authorList>
    </citation>
    <scope>NUCLEOTIDE SEQUENCE [LARGE SCALE GENOMIC DNA]</scope>
    <source>
        <strain evidence="2 3">AA23256</strain>
    </source>
</reference>
<dbReference type="Proteomes" id="UP001611251">
    <property type="component" value="Unassembled WGS sequence"/>
</dbReference>
<dbReference type="Pfam" id="PF00561">
    <property type="entry name" value="Abhydrolase_1"/>
    <property type="match status" value="1"/>
</dbReference>
<dbReference type="Gene3D" id="3.40.50.1820">
    <property type="entry name" value="alpha/beta hydrolase"/>
    <property type="match status" value="1"/>
</dbReference>
<sequence>MKRSSTGHPGRNGAVAAGVALGVGSTLWAIKRWRQLKQTPPVSPHSHHAGLAGYYQQVGPWRMFTRITPEEKPGLPVVLVHGLVLAGRAMEDLALALARDYKVLVPDLPGFGGSALSRSEPVLNVDQLADALWMWLQQNNLARAVWVANAFGCQILAALAVRHPEAVAGLVLQGPTVDRHARSMSRQIWREWRNGKQEAQRPTGKLARVDYAKAGLWRAFGTLQVMLRDRIERRLPHITAPTLILHGSRDLVAPARWVEELASLLPNGELMTLSNGTHTLNYVYPWSFCRAIRPFVQRIQQEASHE</sequence>
<name>A0ABW7Q073_9GAMM</name>
<dbReference type="PANTHER" id="PTHR43798">
    <property type="entry name" value="MONOACYLGLYCEROL LIPASE"/>
    <property type="match status" value="1"/>
</dbReference>
<feature type="domain" description="AB hydrolase-1" evidence="1">
    <location>
        <begin position="76"/>
        <end position="196"/>
    </location>
</feature>
<dbReference type="GO" id="GO:0016787">
    <property type="term" value="F:hydrolase activity"/>
    <property type="evidence" value="ECO:0007669"/>
    <property type="project" value="UniProtKB-KW"/>
</dbReference>
<dbReference type="PANTHER" id="PTHR43798:SF33">
    <property type="entry name" value="HYDROLASE, PUTATIVE (AFU_ORTHOLOGUE AFUA_2G14860)-RELATED"/>
    <property type="match status" value="1"/>
</dbReference>
<keyword evidence="2" id="KW-0378">Hydrolase</keyword>
<dbReference type="SUPFAM" id="SSF53474">
    <property type="entry name" value="alpha/beta-Hydrolases"/>
    <property type="match status" value="1"/>
</dbReference>
<evidence type="ECO:0000313" key="2">
    <source>
        <dbReference type="EMBL" id="MFH8135977.1"/>
    </source>
</evidence>
<dbReference type="InterPro" id="IPR029058">
    <property type="entry name" value="AB_hydrolase_fold"/>
</dbReference>
<dbReference type="EMBL" id="JBGFSN010000008">
    <property type="protein sequence ID" value="MFH8135977.1"/>
    <property type="molecule type" value="Genomic_DNA"/>
</dbReference>